<proteinExistence type="predicted"/>
<gene>
    <name evidence="4" type="ORF">Q9L58_007686</name>
</gene>
<feature type="compositionally biased region" description="Low complexity" evidence="3">
    <location>
        <begin position="131"/>
        <end position="140"/>
    </location>
</feature>
<sequence length="636" mass="72420">MQEVCTQGSGVWDVDDVSNLRSEPIPSEIVREAQALPRFSQLNNDDERELKALLNRPGTYNVICTQDSFKNLSDTEDEDYIDGMKLETRSDDGTVWSSTLRGMGGLVDNGIDILNDPAIWIVPRFEDPSSRRVSSMSTSNSRERHSLSPTPSGDSYSTPSGDEAGIRHLVSSLDSKYLVQYQKHISFYLRQIPYMFSGIWVNPHTLSDIPDVFEIESKRFPPLYHAMMALSAFSCIQDDDYNVHSLQHYQHALPKINSLQHYPNALPSECHIRNTADLSADGLFFTHLLLLIFEITAAEHWRECLWQIHLDQLVQVIITKVDLEGKDTHPSTIWFLVVVDTYAALAAGGKGELVDVLEGMNLIPDASLLIPYNLTRGRDGISEFERDSLISTTRVHQQVVLLAAKLAKLSRNFEYLDENRKSPPILQEISNRQDQIQQILVEMKDLLRYKIFNPLVALDCRDKSSSRMHGIYYQTNALVQACIIFGYTSVYPQQVTRLTIHDKQEIGSAIGEIMNQAKGVLCHEHSPSHKRPFELSFMLFPLFLAGVMTSSSDEKNWILNYLTDREKDCLGRNVRSVRNLLQGILLQQTGSRTMEMMAFPTDLAFNGNDWRAVDWRAVDWKRFMKAKEYQVVCFAL</sequence>
<feature type="compositionally biased region" description="Polar residues" evidence="3">
    <location>
        <begin position="147"/>
        <end position="160"/>
    </location>
</feature>
<organism evidence="4 5">
    <name type="scientific">Discina gigas</name>
    <dbReference type="NCBI Taxonomy" id="1032678"/>
    <lineage>
        <taxon>Eukaryota</taxon>
        <taxon>Fungi</taxon>
        <taxon>Dikarya</taxon>
        <taxon>Ascomycota</taxon>
        <taxon>Pezizomycotina</taxon>
        <taxon>Pezizomycetes</taxon>
        <taxon>Pezizales</taxon>
        <taxon>Discinaceae</taxon>
        <taxon>Discina</taxon>
    </lineage>
</organism>
<evidence type="ECO:0000313" key="4">
    <source>
        <dbReference type="EMBL" id="KAL0633433.1"/>
    </source>
</evidence>
<keyword evidence="5" id="KW-1185">Reference proteome</keyword>
<comment type="subcellular location">
    <subcellularLocation>
        <location evidence="1">Nucleus</location>
    </subcellularLocation>
</comment>
<dbReference type="EMBL" id="JBBBZM010000126">
    <property type="protein sequence ID" value="KAL0633433.1"/>
    <property type="molecule type" value="Genomic_DNA"/>
</dbReference>
<dbReference type="PANTHER" id="PTHR37534:SF49">
    <property type="entry name" value="LYSINE BIOSYNTHESIS REGULATORY PROTEIN LYS14"/>
    <property type="match status" value="1"/>
</dbReference>
<keyword evidence="2" id="KW-0539">Nucleus</keyword>
<name>A0ABR3GBU8_9PEZI</name>
<protein>
    <submittedName>
        <fullName evidence="4">Uncharacterized protein</fullName>
    </submittedName>
</protein>
<evidence type="ECO:0000313" key="5">
    <source>
        <dbReference type="Proteomes" id="UP001447188"/>
    </source>
</evidence>
<dbReference type="PANTHER" id="PTHR37534">
    <property type="entry name" value="TRANSCRIPTIONAL ACTIVATOR PROTEIN UGA3"/>
    <property type="match status" value="1"/>
</dbReference>
<accession>A0ABR3GBU8</accession>
<dbReference type="InterPro" id="IPR021858">
    <property type="entry name" value="Fun_TF"/>
</dbReference>
<dbReference type="Proteomes" id="UP001447188">
    <property type="component" value="Unassembled WGS sequence"/>
</dbReference>
<reference evidence="4 5" key="1">
    <citation type="submission" date="2024-02" db="EMBL/GenBank/DDBJ databases">
        <title>Discinaceae phylogenomics.</title>
        <authorList>
            <person name="Dirks A.C."/>
            <person name="James T.Y."/>
        </authorList>
    </citation>
    <scope>NUCLEOTIDE SEQUENCE [LARGE SCALE GENOMIC DNA]</scope>
    <source>
        <strain evidence="4 5">ACD0624</strain>
    </source>
</reference>
<comment type="caution">
    <text evidence="4">The sequence shown here is derived from an EMBL/GenBank/DDBJ whole genome shotgun (WGS) entry which is preliminary data.</text>
</comment>
<evidence type="ECO:0000256" key="1">
    <source>
        <dbReference type="ARBA" id="ARBA00004123"/>
    </source>
</evidence>
<dbReference type="Pfam" id="PF11951">
    <property type="entry name" value="Fungal_trans_2"/>
    <property type="match status" value="1"/>
</dbReference>
<evidence type="ECO:0000256" key="3">
    <source>
        <dbReference type="SAM" id="MobiDB-lite"/>
    </source>
</evidence>
<feature type="region of interest" description="Disordered" evidence="3">
    <location>
        <begin position="129"/>
        <end position="161"/>
    </location>
</feature>
<evidence type="ECO:0000256" key="2">
    <source>
        <dbReference type="ARBA" id="ARBA00023242"/>
    </source>
</evidence>